<dbReference type="FunFam" id="3.60.60.10:FF:000006">
    <property type="entry name" value="N-acylethanolamine-hydrolyzing acid amidase"/>
    <property type="match status" value="1"/>
</dbReference>
<dbReference type="GO" id="GO:0006631">
    <property type="term" value="P:fatty acid metabolic process"/>
    <property type="evidence" value="ECO:0007669"/>
    <property type="project" value="InterPro"/>
</dbReference>
<keyword evidence="11 17" id="KW-0443">Lipid metabolism</keyword>
<dbReference type="EnsemblMetazoa" id="XM_030981099">
    <property type="protein sequence ID" value="XP_030836959"/>
    <property type="gene ID" value="LOC593569"/>
</dbReference>
<dbReference type="OrthoDB" id="5273684at2759"/>
<dbReference type="GO" id="GO:0017040">
    <property type="term" value="F:N-acylsphingosine amidohydrolase activity"/>
    <property type="evidence" value="ECO:0000318"/>
    <property type="project" value="GO_Central"/>
</dbReference>
<comment type="similarity">
    <text evidence="5 17">Belongs to the acid ceramidase family.</text>
</comment>
<dbReference type="InterPro" id="IPR029130">
    <property type="entry name" value="Acid_ceramidase_N"/>
</dbReference>
<evidence type="ECO:0000256" key="13">
    <source>
        <dbReference type="ARBA" id="ARBA00023157"/>
    </source>
</evidence>
<dbReference type="AlphaFoldDB" id="A0A7M7NKK0"/>
<keyword evidence="8 19" id="KW-0732">Signal</keyword>
<dbReference type="KEGG" id="spu:593569"/>
<feature type="domain" description="Choloylglycine hydrolase/NAAA C-terminal" evidence="20">
    <location>
        <begin position="140"/>
        <end position="324"/>
    </location>
</feature>
<dbReference type="EC" id="3.5.1.23" evidence="6"/>
<dbReference type="RefSeq" id="XP_030836959.1">
    <property type="nucleotide sequence ID" value="XM_030981099.1"/>
</dbReference>
<keyword evidence="12" id="KW-0865">Zymogen</keyword>
<feature type="chain" id="PRO_5029519744" description="Acid ceramidase" evidence="19">
    <location>
        <begin position="21"/>
        <end position="394"/>
    </location>
</feature>
<dbReference type="GO" id="GO:0006665">
    <property type="term" value="P:sphingolipid metabolic process"/>
    <property type="evidence" value="ECO:0007669"/>
    <property type="project" value="UniProtKB-KW"/>
</dbReference>
<dbReference type="Pfam" id="PF15508">
    <property type="entry name" value="NAAA-beta"/>
    <property type="match status" value="1"/>
</dbReference>
<dbReference type="InterPro" id="IPR029132">
    <property type="entry name" value="CBAH/NAAA_C"/>
</dbReference>
<evidence type="ECO:0000313" key="23">
    <source>
        <dbReference type="Proteomes" id="UP000007110"/>
    </source>
</evidence>
<evidence type="ECO:0000259" key="21">
    <source>
        <dbReference type="Pfam" id="PF15508"/>
    </source>
</evidence>
<dbReference type="FunCoup" id="A0A7M7NKK0">
    <property type="interactions" value="613"/>
</dbReference>
<evidence type="ECO:0000256" key="10">
    <source>
        <dbReference type="ARBA" id="ARBA00022919"/>
    </source>
</evidence>
<evidence type="ECO:0000256" key="17">
    <source>
        <dbReference type="PIRNR" id="PIRNR017632"/>
    </source>
</evidence>
<comment type="pathway">
    <text evidence="3">Lipid metabolism; sphingolipid metabolism.</text>
</comment>
<dbReference type="GO" id="GO:0017064">
    <property type="term" value="F:fatty acid amide hydrolase activity"/>
    <property type="evidence" value="ECO:0007669"/>
    <property type="project" value="InterPro"/>
</dbReference>
<sequence>MQKFTFILGLLAAGVPALLGQDLPPFTDRNCRTDAYPPQASDAAPKFVFNMDLDPKDRWTELVQPKSANISFLIDDIKSLVGLLLGKKLTSEVINDLFGPVVTSLPDPYDRELQGIAEATGIPIGEIVMMNIFYEIESFCTAVVAQDMKGDIYHARNMDFGQFIGWDVKTDQWIITERLRPLVTNVEYQKGGKVVARAVHFAGYAGILTGLKPGVVSLNINSRHKLKDIGFLGFIEWILGDRKAYWTGFALRDAILMATDFNSTVEHLSTVDTMVPSYLTVGGVNPGEGAVITKAKGNTSDAIRRINADQGKWFVVQTNYDSWKNPPFYDDRRDPAIKCMKNMTQANVSSKSFYNVLSTKPVLNMLSLFTALMHVREGTLDTYIRHCPQPCYPW</sequence>
<comment type="pathway">
    <text evidence="4">Sphingolipid metabolism.</text>
</comment>
<dbReference type="Proteomes" id="UP000007110">
    <property type="component" value="Unassembled WGS sequence"/>
</dbReference>
<feature type="active site" description="Nucleophile" evidence="18">
    <location>
        <position position="140"/>
    </location>
</feature>
<comment type="subcellular location">
    <subcellularLocation>
        <location evidence="1">Lysosome</location>
    </subcellularLocation>
    <subcellularLocation>
        <location evidence="2">Secreted</location>
    </subcellularLocation>
</comment>
<dbReference type="GO" id="GO:0005764">
    <property type="term" value="C:lysosome"/>
    <property type="evidence" value="ECO:0007669"/>
    <property type="project" value="UniProtKB-SubCell"/>
</dbReference>
<keyword evidence="10" id="KW-0746">Sphingolipid metabolism</keyword>
<dbReference type="GO" id="GO:0016020">
    <property type="term" value="C:membrane"/>
    <property type="evidence" value="ECO:0007669"/>
    <property type="project" value="GOC"/>
</dbReference>
<dbReference type="Pfam" id="PF02275">
    <property type="entry name" value="CBAH"/>
    <property type="match status" value="1"/>
</dbReference>
<reference evidence="22" key="2">
    <citation type="submission" date="2021-01" db="UniProtKB">
        <authorList>
            <consortium name="EnsemblMetazoa"/>
        </authorList>
    </citation>
    <scope>IDENTIFICATION</scope>
</reference>
<evidence type="ECO:0000256" key="19">
    <source>
        <dbReference type="SAM" id="SignalP"/>
    </source>
</evidence>
<proteinExistence type="inferred from homology"/>
<evidence type="ECO:0000313" key="22">
    <source>
        <dbReference type="EnsemblMetazoa" id="XP_030836959"/>
    </source>
</evidence>
<feature type="signal peptide" evidence="19">
    <location>
        <begin position="1"/>
        <end position="20"/>
    </location>
</feature>
<protein>
    <recommendedName>
        <fullName evidence="16">Acid ceramidase</fullName>
        <ecNumber evidence="6">3.5.1.23</ecNumber>
    </recommendedName>
</protein>
<keyword evidence="7" id="KW-0964">Secreted</keyword>
<evidence type="ECO:0000256" key="3">
    <source>
        <dbReference type="ARBA" id="ARBA00004760"/>
    </source>
</evidence>
<dbReference type="PANTHER" id="PTHR28583">
    <property type="entry name" value="ACID AMIDASE"/>
    <property type="match status" value="1"/>
</dbReference>
<evidence type="ECO:0000256" key="6">
    <source>
        <dbReference type="ARBA" id="ARBA00011891"/>
    </source>
</evidence>
<dbReference type="PIRSF" id="PIRSF017632">
    <property type="entry name" value="Acid_ceramidase-like"/>
    <property type="match status" value="1"/>
</dbReference>
<evidence type="ECO:0000256" key="1">
    <source>
        <dbReference type="ARBA" id="ARBA00004371"/>
    </source>
</evidence>
<dbReference type="CDD" id="cd01903">
    <property type="entry name" value="Ntn_AC_NAAA"/>
    <property type="match status" value="1"/>
</dbReference>
<evidence type="ECO:0000256" key="9">
    <source>
        <dbReference type="ARBA" id="ARBA00022801"/>
    </source>
</evidence>
<evidence type="ECO:0000256" key="5">
    <source>
        <dbReference type="ARBA" id="ARBA00005730"/>
    </source>
</evidence>
<evidence type="ECO:0000259" key="20">
    <source>
        <dbReference type="Pfam" id="PF02275"/>
    </source>
</evidence>
<organism evidence="22 23">
    <name type="scientific">Strongylocentrotus purpuratus</name>
    <name type="common">Purple sea urchin</name>
    <dbReference type="NCBI Taxonomy" id="7668"/>
    <lineage>
        <taxon>Eukaryota</taxon>
        <taxon>Metazoa</taxon>
        <taxon>Echinodermata</taxon>
        <taxon>Eleutherozoa</taxon>
        <taxon>Echinozoa</taxon>
        <taxon>Echinoidea</taxon>
        <taxon>Euechinoidea</taxon>
        <taxon>Echinacea</taxon>
        <taxon>Camarodonta</taxon>
        <taxon>Echinidea</taxon>
        <taxon>Strongylocentrotidae</taxon>
        <taxon>Strongylocentrotus</taxon>
    </lineage>
</organism>
<dbReference type="GeneID" id="593569"/>
<dbReference type="PANTHER" id="PTHR28583:SF1">
    <property type="entry name" value="ACID CERAMIDASE"/>
    <property type="match status" value="1"/>
</dbReference>
<reference evidence="23" key="1">
    <citation type="submission" date="2015-02" db="EMBL/GenBank/DDBJ databases">
        <title>Genome sequencing for Strongylocentrotus purpuratus.</title>
        <authorList>
            <person name="Murali S."/>
            <person name="Liu Y."/>
            <person name="Vee V."/>
            <person name="English A."/>
            <person name="Wang M."/>
            <person name="Skinner E."/>
            <person name="Han Y."/>
            <person name="Muzny D.M."/>
            <person name="Worley K.C."/>
            <person name="Gibbs R.A."/>
        </authorList>
    </citation>
    <scope>NUCLEOTIDE SEQUENCE</scope>
</reference>
<evidence type="ECO:0000256" key="11">
    <source>
        <dbReference type="ARBA" id="ARBA00023098"/>
    </source>
</evidence>
<evidence type="ECO:0000256" key="16">
    <source>
        <dbReference type="ARBA" id="ARBA00040588"/>
    </source>
</evidence>
<keyword evidence="9 17" id="KW-0378">Hydrolase</keyword>
<dbReference type="GO" id="GO:0005576">
    <property type="term" value="C:extracellular region"/>
    <property type="evidence" value="ECO:0007669"/>
    <property type="project" value="UniProtKB-SubCell"/>
</dbReference>
<keyword evidence="14" id="KW-0325">Glycoprotein</keyword>
<evidence type="ECO:0000256" key="18">
    <source>
        <dbReference type="PIRSR" id="PIRSR017632-1"/>
    </source>
</evidence>
<evidence type="ECO:0000256" key="14">
    <source>
        <dbReference type="ARBA" id="ARBA00023180"/>
    </source>
</evidence>
<dbReference type="InterPro" id="IPR016699">
    <property type="entry name" value="Acid_ceramidase-like"/>
</dbReference>
<evidence type="ECO:0000256" key="15">
    <source>
        <dbReference type="ARBA" id="ARBA00023228"/>
    </source>
</evidence>
<keyword evidence="13" id="KW-1015">Disulfide bond</keyword>
<evidence type="ECO:0000256" key="2">
    <source>
        <dbReference type="ARBA" id="ARBA00004613"/>
    </source>
</evidence>
<accession>A0A7M7NKK0</accession>
<feature type="domain" description="Acid ceramidase N-terminal" evidence="21">
    <location>
        <begin position="43"/>
        <end position="94"/>
    </location>
</feature>
<dbReference type="OMA" id="WTHVIKE"/>
<dbReference type="InParanoid" id="A0A7M7NKK0"/>
<keyword evidence="15" id="KW-0458">Lysosome</keyword>
<name>A0A7M7NKK0_STRPU</name>
<keyword evidence="23" id="KW-1185">Reference proteome</keyword>
<evidence type="ECO:0000256" key="8">
    <source>
        <dbReference type="ARBA" id="ARBA00022729"/>
    </source>
</evidence>
<evidence type="ECO:0000256" key="12">
    <source>
        <dbReference type="ARBA" id="ARBA00023145"/>
    </source>
</evidence>
<evidence type="ECO:0000256" key="4">
    <source>
        <dbReference type="ARBA" id="ARBA00004991"/>
    </source>
</evidence>
<evidence type="ECO:0000256" key="7">
    <source>
        <dbReference type="ARBA" id="ARBA00022525"/>
    </source>
</evidence>